<dbReference type="Pfam" id="PF23774">
    <property type="entry name" value="TPR_GEMI5"/>
    <property type="match status" value="1"/>
</dbReference>
<proteinExistence type="predicted"/>
<name>A0A9P1BLS6_9DINO</name>
<protein>
    <recommendedName>
        <fullName evidence="1">Gem-associated protein 5 TPR domain-containing protein</fullName>
    </recommendedName>
</protein>
<dbReference type="EMBL" id="CAMXCT020000220">
    <property type="protein sequence ID" value="CAL1129079.1"/>
    <property type="molecule type" value="Genomic_DNA"/>
</dbReference>
<dbReference type="AlphaFoldDB" id="A0A9P1BLS6"/>
<sequence>MSGITESIFTNFQPFADRWLEMEVQHKQQAEDPHRARLLQLWAPELFDDVPPPEMPLVSAQWLWAALSNDPKTALAEMVAAKSESIHHRAAAALVLGRLEDAVGLYLTNELLAEALLLARLRLPSRHPLVLHIYRSWAQDFRRRGRQDQAALCFFATKEFGNALSNLEDWLAVPRAVLGPDPLRLSGAFAAAKAAAQLAGVKADGIQDGAGSQEDGSEDDCDATLAFDHRSWWGRPELRAAVQAWKRCMVEALYTGDSSSALKVARVGPLKRDLSHGERFLRGAFAGYASAMAWWMQLRKEGEWPKAECPLAAFVETGSSCLEDDDVDWDFEWRALTWLPAYSSSEEDCLLTAAVELGRSCASLASGGRNAEAPWTHLLKAINALVKGATSALQTLPANEIASPATAEGLLQVATPLERLVELLRSASDPSARDLCVAAVTDLVLKKLKVAAGRQDGERQVEESDIGQTIGCVLFGQKSHISELFRVARAYARLHADTSETESESLEELRELVPKLPLELVPDAWVVSEQLQQAVLGAATSCGLQGVANEVLNDYNEDSSPSAMISKCLGRLSAYHRSCGVPGLVPLAISGWCSQWLSSNQSAIKMQDLPEYDLDDEEQMEGPPAITSELLAKVAELLPSCWGDEVAVPAELLDLDAFEHLKWRSRLTLLAAQEPHADVVATWSAWIALENEDE</sequence>
<keyword evidence="4" id="KW-1185">Reference proteome</keyword>
<evidence type="ECO:0000313" key="4">
    <source>
        <dbReference type="Proteomes" id="UP001152797"/>
    </source>
</evidence>
<dbReference type="Proteomes" id="UP001152797">
    <property type="component" value="Unassembled WGS sequence"/>
</dbReference>
<accession>A0A9P1BLS6</accession>
<evidence type="ECO:0000313" key="3">
    <source>
        <dbReference type="EMBL" id="CAL1129079.1"/>
    </source>
</evidence>
<evidence type="ECO:0000259" key="1">
    <source>
        <dbReference type="Pfam" id="PF23774"/>
    </source>
</evidence>
<dbReference type="EMBL" id="CAMXCT010000220">
    <property type="protein sequence ID" value="CAI3975704.1"/>
    <property type="molecule type" value="Genomic_DNA"/>
</dbReference>
<evidence type="ECO:0000313" key="2">
    <source>
        <dbReference type="EMBL" id="CAI3975704.1"/>
    </source>
</evidence>
<reference evidence="3" key="2">
    <citation type="submission" date="2024-04" db="EMBL/GenBank/DDBJ databases">
        <authorList>
            <person name="Chen Y."/>
            <person name="Shah S."/>
            <person name="Dougan E. K."/>
            <person name="Thang M."/>
            <person name="Chan C."/>
        </authorList>
    </citation>
    <scope>NUCLEOTIDE SEQUENCE [LARGE SCALE GENOMIC DNA]</scope>
</reference>
<organism evidence="2">
    <name type="scientific">Cladocopium goreaui</name>
    <dbReference type="NCBI Taxonomy" id="2562237"/>
    <lineage>
        <taxon>Eukaryota</taxon>
        <taxon>Sar</taxon>
        <taxon>Alveolata</taxon>
        <taxon>Dinophyceae</taxon>
        <taxon>Suessiales</taxon>
        <taxon>Symbiodiniaceae</taxon>
        <taxon>Cladocopium</taxon>
    </lineage>
</organism>
<reference evidence="2" key="1">
    <citation type="submission" date="2022-10" db="EMBL/GenBank/DDBJ databases">
        <authorList>
            <person name="Chen Y."/>
            <person name="Dougan E. K."/>
            <person name="Chan C."/>
            <person name="Rhodes N."/>
            <person name="Thang M."/>
        </authorList>
    </citation>
    <scope>NUCLEOTIDE SEQUENCE</scope>
</reference>
<gene>
    <name evidence="2" type="ORF">C1SCF055_LOCUS3992</name>
</gene>
<dbReference type="OrthoDB" id="10593026at2759"/>
<dbReference type="EMBL" id="CAMXCT030000220">
    <property type="protein sequence ID" value="CAL4763016.1"/>
    <property type="molecule type" value="Genomic_DNA"/>
</dbReference>
<feature type="domain" description="Gem-associated protein 5 TPR" evidence="1">
    <location>
        <begin position="82"/>
        <end position="168"/>
    </location>
</feature>
<comment type="caution">
    <text evidence="2">The sequence shown here is derived from an EMBL/GenBank/DDBJ whole genome shotgun (WGS) entry which is preliminary data.</text>
</comment>
<dbReference type="InterPro" id="IPR056421">
    <property type="entry name" value="TPR_GEMI5"/>
</dbReference>